<dbReference type="SUPFAM" id="SSF57850">
    <property type="entry name" value="RING/U-box"/>
    <property type="match status" value="1"/>
</dbReference>
<protein>
    <recommendedName>
        <fullName evidence="4">RING-type domain-containing protein</fullName>
    </recommendedName>
</protein>
<dbReference type="Gene3D" id="3.30.40.10">
    <property type="entry name" value="Zinc/RING finger domain, C3HC4 (zinc finger)"/>
    <property type="match status" value="1"/>
</dbReference>
<dbReference type="PANTHER" id="PTHR22763">
    <property type="entry name" value="RING ZINC FINGER PROTEIN"/>
    <property type="match status" value="1"/>
</dbReference>
<dbReference type="GO" id="GO:0012505">
    <property type="term" value="C:endomembrane system"/>
    <property type="evidence" value="ECO:0007669"/>
    <property type="project" value="TreeGrafter"/>
</dbReference>
<evidence type="ECO:0000313" key="5">
    <source>
        <dbReference type="EMBL" id="QHU36590.1"/>
    </source>
</evidence>
<dbReference type="SMART" id="SM00184">
    <property type="entry name" value="RING"/>
    <property type="match status" value="1"/>
</dbReference>
<dbReference type="EMBL" id="MN740640">
    <property type="protein sequence ID" value="QHU36590.1"/>
    <property type="molecule type" value="Genomic_DNA"/>
</dbReference>
<organism evidence="5">
    <name type="scientific">viral metagenome</name>
    <dbReference type="NCBI Taxonomy" id="1070528"/>
    <lineage>
        <taxon>unclassified sequences</taxon>
        <taxon>metagenomes</taxon>
        <taxon>organismal metagenomes</taxon>
    </lineage>
</organism>
<accession>A0A6C0M1P9</accession>
<evidence type="ECO:0000256" key="3">
    <source>
        <dbReference type="ARBA" id="ARBA00022833"/>
    </source>
</evidence>
<keyword evidence="2" id="KW-0863">Zinc-finger</keyword>
<reference evidence="5" key="1">
    <citation type="journal article" date="2020" name="Nature">
        <title>Giant virus diversity and host interactions through global metagenomics.</title>
        <authorList>
            <person name="Schulz F."/>
            <person name="Roux S."/>
            <person name="Paez-Espino D."/>
            <person name="Jungbluth S."/>
            <person name="Walsh D.A."/>
            <person name="Denef V.J."/>
            <person name="McMahon K.D."/>
            <person name="Konstantinidis K.T."/>
            <person name="Eloe-Fadrosh E.A."/>
            <person name="Kyrpides N.C."/>
            <person name="Woyke T."/>
        </authorList>
    </citation>
    <scope>NUCLEOTIDE SEQUENCE</scope>
    <source>
        <strain evidence="5">GVMAG-S-1035231-58</strain>
    </source>
</reference>
<dbReference type="GO" id="GO:0043161">
    <property type="term" value="P:proteasome-mediated ubiquitin-dependent protein catabolic process"/>
    <property type="evidence" value="ECO:0007669"/>
    <property type="project" value="TreeGrafter"/>
</dbReference>
<keyword evidence="3" id="KW-0862">Zinc</keyword>
<dbReference type="PROSITE" id="PS50089">
    <property type="entry name" value="ZF_RING_2"/>
    <property type="match status" value="1"/>
</dbReference>
<dbReference type="GO" id="GO:0008270">
    <property type="term" value="F:zinc ion binding"/>
    <property type="evidence" value="ECO:0007669"/>
    <property type="project" value="UniProtKB-KW"/>
</dbReference>
<evidence type="ECO:0000259" key="4">
    <source>
        <dbReference type="PROSITE" id="PS50089"/>
    </source>
</evidence>
<proteinExistence type="predicted"/>
<sequence>MTDCPICYDPISAQTNNCTLSCSHAFHLKCMTSWMETSETCPMCRMDFSDKEEPVHGPDYKTMGNIHITEAQIQRIRNEARVSRGIAIREAQESYGYLEHWLEDEDLEHVIESAKIQRVCLICTPLSKDPKWNDVTPECEAYRKFRALFGEEEERNPDLSAKSLRIRHRFSGFYDWHNTDWEEKSVIDGYATD</sequence>
<evidence type="ECO:0000256" key="1">
    <source>
        <dbReference type="ARBA" id="ARBA00022723"/>
    </source>
</evidence>
<feature type="domain" description="RING-type" evidence="4">
    <location>
        <begin position="4"/>
        <end position="45"/>
    </location>
</feature>
<dbReference type="AlphaFoldDB" id="A0A6C0M1P9"/>
<evidence type="ECO:0000256" key="2">
    <source>
        <dbReference type="ARBA" id="ARBA00022771"/>
    </source>
</evidence>
<dbReference type="GO" id="GO:0061630">
    <property type="term" value="F:ubiquitin protein ligase activity"/>
    <property type="evidence" value="ECO:0007669"/>
    <property type="project" value="TreeGrafter"/>
</dbReference>
<dbReference type="InterPro" id="IPR001841">
    <property type="entry name" value="Znf_RING"/>
</dbReference>
<keyword evidence="1" id="KW-0479">Metal-binding</keyword>
<dbReference type="InterPro" id="IPR050731">
    <property type="entry name" value="HRD1_E3_ubiq-ligases"/>
</dbReference>
<dbReference type="InterPro" id="IPR013083">
    <property type="entry name" value="Znf_RING/FYVE/PHD"/>
</dbReference>
<dbReference type="Pfam" id="PF13639">
    <property type="entry name" value="zf-RING_2"/>
    <property type="match status" value="1"/>
</dbReference>
<name>A0A6C0M1P9_9ZZZZ</name>